<protein>
    <submittedName>
        <fullName evidence="1">Uncharacterized protein</fullName>
    </submittedName>
</protein>
<dbReference type="Proteomes" id="UP000593573">
    <property type="component" value="Unassembled WGS sequence"/>
</dbReference>
<name>A0A7J8VBE2_9ROSI</name>
<dbReference type="OrthoDB" id="10323768at2759"/>
<accession>A0A7J8VBE2</accession>
<keyword evidence="2" id="KW-1185">Reference proteome</keyword>
<reference evidence="1 2" key="1">
    <citation type="journal article" date="2019" name="Genome Biol. Evol.">
        <title>Insights into the evolution of the New World diploid cottons (Gossypium, subgenus Houzingenia) based on genome sequencing.</title>
        <authorList>
            <person name="Grover C.E."/>
            <person name="Arick M.A. 2nd"/>
            <person name="Thrash A."/>
            <person name="Conover J.L."/>
            <person name="Sanders W.S."/>
            <person name="Peterson D.G."/>
            <person name="Frelichowski J.E."/>
            <person name="Scheffler J.A."/>
            <person name="Scheffler B.E."/>
            <person name="Wendel J.F."/>
        </authorList>
    </citation>
    <scope>NUCLEOTIDE SEQUENCE [LARGE SCALE GENOMIC DNA]</scope>
    <source>
        <strain evidence="1">57</strain>
        <tissue evidence="1">Leaf</tissue>
    </source>
</reference>
<sequence>MALSTLTAPLKECGVCWELCNSLMLNFDDQPIMVMMKMQAPCTLKGGREIWILSSLPNELNLIVIRSQQDLKFESRSK</sequence>
<feature type="non-terminal residue" evidence="1">
    <location>
        <position position="1"/>
    </location>
</feature>
<gene>
    <name evidence="1" type="ORF">Goklo_011860</name>
</gene>
<dbReference type="AlphaFoldDB" id="A0A7J8VBE2"/>
<proteinExistence type="predicted"/>
<evidence type="ECO:0000313" key="1">
    <source>
        <dbReference type="EMBL" id="MBA0659759.1"/>
    </source>
</evidence>
<organism evidence="1 2">
    <name type="scientific">Gossypium klotzschianum</name>
    <dbReference type="NCBI Taxonomy" id="34286"/>
    <lineage>
        <taxon>Eukaryota</taxon>
        <taxon>Viridiplantae</taxon>
        <taxon>Streptophyta</taxon>
        <taxon>Embryophyta</taxon>
        <taxon>Tracheophyta</taxon>
        <taxon>Spermatophyta</taxon>
        <taxon>Magnoliopsida</taxon>
        <taxon>eudicotyledons</taxon>
        <taxon>Gunneridae</taxon>
        <taxon>Pentapetalae</taxon>
        <taxon>rosids</taxon>
        <taxon>malvids</taxon>
        <taxon>Malvales</taxon>
        <taxon>Malvaceae</taxon>
        <taxon>Malvoideae</taxon>
        <taxon>Gossypium</taxon>
    </lineage>
</organism>
<evidence type="ECO:0000313" key="2">
    <source>
        <dbReference type="Proteomes" id="UP000593573"/>
    </source>
</evidence>
<dbReference type="EMBL" id="JABFAB010000009">
    <property type="protein sequence ID" value="MBA0659759.1"/>
    <property type="molecule type" value="Genomic_DNA"/>
</dbReference>
<comment type="caution">
    <text evidence="1">The sequence shown here is derived from an EMBL/GenBank/DDBJ whole genome shotgun (WGS) entry which is preliminary data.</text>
</comment>